<gene>
    <name evidence="1" type="ORF">EXIGUO9Y_30220</name>
</gene>
<dbReference type="PIRSF" id="PIRSF021290">
    <property type="entry name" value="DUF1273"/>
    <property type="match status" value="1"/>
</dbReference>
<dbReference type="NCBIfam" id="NF010181">
    <property type="entry name" value="PRK13660.1"/>
    <property type="match status" value="1"/>
</dbReference>
<accession>A0A653IEM3</accession>
<dbReference type="SUPFAM" id="SSF102405">
    <property type="entry name" value="MCP/YpsA-like"/>
    <property type="match status" value="1"/>
</dbReference>
<dbReference type="PANTHER" id="PTHR38440:SF1">
    <property type="entry name" value="UPF0398 PROTEIN SPR0331"/>
    <property type="match status" value="1"/>
</dbReference>
<evidence type="ECO:0000313" key="1">
    <source>
        <dbReference type="EMBL" id="VWX37068.1"/>
    </source>
</evidence>
<dbReference type="RefSeq" id="WP_088837304.1">
    <property type="nucleotide sequence ID" value="NZ_LR732308.1"/>
</dbReference>
<name>A0A653IEM3_9BACL</name>
<reference evidence="1 2" key="1">
    <citation type="submission" date="2019-10" db="EMBL/GenBank/DDBJ databases">
        <authorList>
            <person name="Karimi E."/>
        </authorList>
    </citation>
    <scope>NUCLEOTIDE SEQUENCE [LARGE SCALE GENOMIC DNA]</scope>
    <source>
        <strain evidence="1">Exiguobacterium sp. 9Y</strain>
    </source>
</reference>
<evidence type="ECO:0000313" key="2">
    <source>
        <dbReference type="Proteomes" id="UP000439752"/>
    </source>
</evidence>
<proteinExistence type="predicted"/>
<dbReference type="InterPro" id="IPR010697">
    <property type="entry name" value="YspA"/>
</dbReference>
<sequence>MKVVAITGYKPTELGIFDQKHPGIPVIKAAYRERLIRLIEDMGTTWFVTSATPGCELWACEVILELKADYPDIRLGILLPFLEQEAKWKEPVQAQYLAVLNQADFVDAISQKPYENPSQLRNKTEFMIEKSQGLLSVFDEEHGGSAKYLVERARIEMERTDYQLFLITQDDLSMMEQELNYNDQWE</sequence>
<dbReference type="AlphaFoldDB" id="A0A653IEM3"/>
<dbReference type="EMBL" id="CABWKQ010000023">
    <property type="protein sequence ID" value="VWX37068.1"/>
    <property type="molecule type" value="Genomic_DNA"/>
</dbReference>
<dbReference type="Gene3D" id="3.40.50.450">
    <property type="match status" value="1"/>
</dbReference>
<organism evidence="1 2">
    <name type="scientific">Exiguobacterium oxidotolerans</name>
    <dbReference type="NCBI Taxonomy" id="223958"/>
    <lineage>
        <taxon>Bacteria</taxon>
        <taxon>Bacillati</taxon>
        <taxon>Bacillota</taxon>
        <taxon>Bacilli</taxon>
        <taxon>Bacillales</taxon>
        <taxon>Bacillales Family XII. Incertae Sedis</taxon>
        <taxon>Exiguobacterium</taxon>
    </lineage>
</organism>
<protein>
    <submittedName>
        <fullName evidence="1">Uncharacterized protein</fullName>
    </submittedName>
</protein>
<dbReference type="Pfam" id="PF06908">
    <property type="entry name" value="YpsA"/>
    <property type="match status" value="1"/>
</dbReference>
<keyword evidence="2" id="KW-1185">Reference proteome</keyword>
<dbReference type="PANTHER" id="PTHR38440">
    <property type="entry name" value="UPF0398 PROTEIN YPSA"/>
    <property type="match status" value="1"/>
</dbReference>
<dbReference type="Proteomes" id="UP000439752">
    <property type="component" value="Unassembled WGS sequence"/>
</dbReference>